<keyword evidence="3" id="KW-1185">Reference proteome</keyword>
<feature type="compositionally biased region" description="Basic and acidic residues" evidence="1">
    <location>
        <begin position="111"/>
        <end position="126"/>
    </location>
</feature>
<protein>
    <submittedName>
        <fullName evidence="2">Uncharacterized protein</fullName>
    </submittedName>
</protein>
<feature type="compositionally biased region" description="Polar residues" evidence="1">
    <location>
        <begin position="404"/>
        <end position="418"/>
    </location>
</feature>
<dbReference type="EMBL" id="JBBXMP010000411">
    <property type="protein sequence ID" value="KAL0057910.1"/>
    <property type="molecule type" value="Genomic_DNA"/>
</dbReference>
<evidence type="ECO:0000313" key="2">
    <source>
        <dbReference type="EMBL" id="KAL0057910.1"/>
    </source>
</evidence>
<feature type="region of interest" description="Disordered" evidence="1">
    <location>
        <begin position="322"/>
        <end position="418"/>
    </location>
</feature>
<evidence type="ECO:0000313" key="3">
    <source>
        <dbReference type="Proteomes" id="UP001437256"/>
    </source>
</evidence>
<organism evidence="2 3">
    <name type="scientific">Marasmius tenuissimus</name>
    <dbReference type="NCBI Taxonomy" id="585030"/>
    <lineage>
        <taxon>Eukaryota</taxon>
        <taxon>Fungi</taxon>
        <taxon>Dikarya</taxon>
        <taxon>Basidiomycota</taxon>
        <taxon>Agaricomycotina</taxon>
        <taxon>Agaricomycetes</taxon>
        <taxon>Agaricomycetidae</taxon>
        <taxon>Agaricales</taxon>
        <taxon>Marasmiineae</taxon>
        <taxon>Marasmiaceae</taxon>
        <taxon>Marasmius</taxon>
    </lineage>
</organism>
<feature type="compositionally biased region" description="Basic and acidic residues" evidence="1">
    <location>
        <begin position="325"/>
        <end position="334"/>
    </location>
</feature>
<feature type="region of interest" description="Disordered" evidence="1">
    <location>
        <begin position="621"/>
        <end position="642"/>
    </location>
</feature>
<accession>A0ABR2Z999</accession>
<feature type="compositionally biased region" description="Polar residues" evidence="1">
    <location>
        <begin position="177"/>
        <end position="204"/>
    </location>
</feature>
<feature type="region of interest" description="Disordered" evidence="1">
    <location>
        <begin position="108"/>
        <end position="235"/>
    </location>
</feature>
<sequence length="642" mass="69536">MTKERIISDSRQQQQQLTSSTEFQKTEKRVAQLEDEILAKNAEVVALEEKNSPADHEALWTAQNQAKELCCELGPLKCHLDAMNSVQTIFFRKRTQAAMGVTSVTYEGEELTDHSESKEVATKDEPAIVSDGGEERNEQSKFQAVKLKGQPHAVPGAGRKRKATAAEAQKKKKVTLPQATGQTLRSMTKNGRQNNHSAQQSGTGRDSRIEPAPMANNDQTLKDTETDGSSVAKSFDTAPKAIEILDTLPNEGIQASSEAIMDVSERPVLPDFPPEEQAPDERTRVLSPAQDKMEVLEGPILPNTSSREAEGPAEATQVMVVSPEEMDKSERHTPEVASSGEKFPAELTPVPLRGIESPSGAETHGGKGPAADETPTKGEVPQASAADGSKAFQQTEPQFPYTWGNPQTSMSGGWQNSNNPPAQATYGMSWGYPYAHPEGATLHEVLRCFSVAGVSQGPVAGPSQDPMSSPPVEAGFYTNPAILKGEDGGEKVFNWGTVLNEALKDLWANAIWEPGPGPSERAMDVSPPQGLSDKQIPAFPNKENAEKPVHQTVANEPTVPKEGLAGMQPVHRTMANNPTISRIELTVNQPVLQTVAKRPTHESNLNLWVAGQLFLQIYRGRHQRSRGESKVKGPQVETADGR</sequence>
<comment type="caution">
    <text evidence="2">The sequence shown here is derived from an EMBL/GenBank/DDBJ whole genome shotgun (WGS) entry which is preliminary data.</text>
</comment>
<gene>
    <name evidence="2" type="ORF">AAF712_015432</name>
</gene>
<feature type="region of interest" description="Disordered" evidence="1">
    <location>
        <begin position="1"/>
        <end position="25"/>
    </location>
</feature>
<proteinExistence type="predicted"/>
<dbReference type="Proteomes" id="UP001437256">
    <property type="component" value="Unassembled WGS sequence"/>
</dbReference>
<evidence type="ECO:0000256" key="1">
    <source>
        <dbReference type="SAM" id="MobiDB-lite"/>
    </source>
</evidence>
<name>A0ABR2Z999_9AGAR</name>
<reference evidence="2 3" key="1">
    <citation type="submission" date="2024-05" db="EMBL/GenBank/DDBJ databases">
        <title>A draft genome resource for the thread blight pathogen Marasmius tenuissimus strain MS-2.</title>
        <authorList>
            <person name="Yulfo-Soto G.E."/>
            <person name="Baruah I.K."/>
            <person name="Amoako-Attah I."/>
            <person name="Bukari Y."/>
            <person name="Meinhardt L.W."/>
            <person name="Bailey B.A."/>
            <person name="Cohen S.P."/>
        </authorList>
    </citation>
    <scope>NUCLEOTIDE SEQUENCE [LARGE SCALE GENOMIC DNA]</scope>
    <source>
        <strain evidence="2 3">MS-2</strain>
    </source>
</reference>